<dbReference type="AlphaFoldDB" id="A0A067BUE8"/>
<evidence type="ECO:0000313" key="1">
    <source>
        <dbReference type="EMBL" id="KDO21898.1"/>
    </source>
</evidence>
<evidence type="ECO:0000313" key="2">
    <source>
        <dbReference type="Proteomes" id="UP000030745"/>
    </source>
</evidence>
<protein>
    <submittedName>
        <fullName evidence="1">Uncharacterized protein</fullName>
    </submittedName>
</protein>
<name>A0A067BUE8_SAPPC</name>
<reference evidence="1 2" key="1">
    <citation type="journal article" date="2013" name="PLoS Genet.">
        <title>Distinctive expansion of potential virulence genes in the genome of the oomycete fish pathogen Saprolegnia parasitica.</title>
        <authorList>
            <person name="Jiang R.H."/>
            <person name="de Bruijn I."/>
            <person name="Haas B.J."/>
            <person name="Belmonte R."/>
            <person name="Lobach L."/>
            <person name="Christie J."/>
            <person name="van den Ackerveken G."/>
            <person name="Bottin A."/>
            <person name="Bulone V."/>
            <person name="Diaz-Moreno S.M."/>
            <person name="Dumas B."/>
            <person name="Fan L."/>
            <person name="Gaulin E."/>
            <person name="Govers F."/>
            <person name="Grenville-Briggs L.J."/>
            <person name="Horner N.R."/>
            <person name="Levin J.Z."/>
            <person name="Mammella M."/>
            <person name="Meijer H.J."/>
            <person name="Morris P."/>
            <person name="Nusbaum C."/>
            <person name="Oome S."/>
            <person name="Phillips A.J."/>
            <person name="van Rooyen D."/>
            <person name="Rzeszutek E."/>
            <person name="Saraiva M."/>
            <person name="Secombes C.J."/>
            <person name="Seidl M.F."/>
            <person name="Snel B."/>
            <person name="Stassen J.H."/>
            <person name="Sykes S."/>
            <person name="Tripathy S."/>
            <person name="van den Berg H."/>
            <person name="Vega-Arreguin J.C."/>
            <person name="Wawra S."/>
            <person name="Young S.K."/>
            <person name="Zeng Q."/>
            <person name="Dieguez-Uribeondo J."/>
            <person name="Russ C."/>
            <person name="Tyler B.M."/>
            <person name="van West P."/>
        </authorList>
    </citation>
    <scope>NUCLEOTIDE SEQUENCE [LARGE SCALE GENOMIC DNA]</scope>
    <source>
        <strain evidence="1 2">CBS 223.65</strain>
    </source>
</reference>
<dbReference type="RefSeq" id="XP_012207453.1">
    <property type="nucleotide sequence ID" value="XM_012352063.1"/>
</dbReference>
<dbReference type="STRING" id="695850.A0A067BUE8"/>
<gene>
    <name evidence="1" type="ORF">SPRG_12401</name>
</gene>
<dbReference type="GeneID" id="24134361"/>
<dbReference type="KEGG" id="spar:SPRG_12401"/>
<dbReference type="EMBL" id="KK583279">
    <property type="protein sequence ID" value="KDO21898.1"/>
    <property type="molecule type" value="Genomic_DNA"/>
</dbReference>
<dbReference type="Proteomes" id="UP000030745">
    <property type="component" value="Unassembled WGS sequence"/>
</dbReference>
<organism evidence="1 2">
    <name type="scientific">Saprolegnia parasitica (strain CBS 223.65)</name>
    <dbReference type="NCBI Taxonomy" id="695850"/>
    <lineage>
        <taxon>Eukaryota</taxon>
        <taxon>Sar</taxon>
        <taxon>Stramenopiles</taxon>
        <taxon>Oomycota</taxon>
        <taxon>Saprolegniomycetes</taxon>
        <taxon>Saprolegniales</taxon>
        <taxon>Saprolegniaceae</taxon>
        <taxon>Saprolegnia</taxon>
    </lineage>
</organism>
<sequence length="113" mass="12265">MSGTYMPPRFALSPHAIDIVDAPLENMRAPLEAIAQSRPRDARGRTGAVFVYPAPWRADVEAIVASIPRLGLDTTAPPGVCGPFVAMESLPTPAWNVAEWSLHVQHLVVRDEP</sequence>
<accession>A0A067BUE8</accession>
<proteinExistence type="predicted"/>
<keyword evidence="2" id="KW-1185">Reference proteome</keyword>
<dbReference type="VEuPathDB" id="FungiDB:SPRG_12401"/>